<name>A0A8X6RNL0_TRICX</name>
<organism evidence="1 2">
    <name type="scientific">Trichonephila clavipes</name>
    <name type="common">Golden silk orbweaver</name>
    <name type="synonym">Nephila clavipes</name>
    <dbReference type="NCBI Taxonomy" id="2585209"/>
    <lineage>
        <taxon>Eukaryota</taxon>
        <taxon>Metazoa</taxon>
        <taxon>Ecdysozoa</taxon>
        <taxon>Arthropoda</taxon>
        <taxon>Chelicerata</taxon>
        <taxon>Arachnida</taxon>
        <taxon>Araneae</taxon>
        <taxon>Araneomorphae</taxon>
        <taxon>Entelegynae</taxon>
        <taxon>Araneoidea</taxon>
        <taxon>Nephilidae</taxon>
        <taxon>Trichonephila</taxon>
    </lineage>
</organism>
<gene>
    <name evidence="1" type="primary">NCL1_18804</name>
    <name evidence="1" type="ORF">TNCV_2378641</name>
</gene>
<dbReference type="AlphaFoldDB" id="A0A8X6RNL0"/>
<dbReference type="EMBL" id="BMAU01021181">
    <property type="protein sequence ID" value="GFX94791.1"/>
    <property type="molecule type" value="Genomic_DNA"/>
</dbReference>
<comment type="caution">
    <text evidence="1">The sequence shown here is derived from an EMBL/GenBank/DDBJ whole genome shotgun (WGS) entry which is preliminary data.</text>
</comment>
<sequence>MPPNTHRAHTEYVLVKSVDPKSCGLSHELRDWRIFPFPSVYAEIVEVEIGGVAIYRPFVEFHRAESYCHLYGAQGQRRAYFLPLATMNFVGLDLTSSDRWH</sequence>
<evidence type="ECO:0000313" key="2">
    <source>
        <dbReference type="Proteomes" id="UP000887159"/>
    </source>
</evidence>
<reference evidence="1" key="1">
    <citation type="submission" date="2020-08" db="EMBL/GenBank/DDBJ databases">
        <title>Multicomponent nature underlies the extraordinary mechanical properties of spider dragline silk.</title>
        <authorList>
            <person name="Kono N."/>
            <person name="Nakamura H."/>
            <person name="Mori M."/>
            <person name="Yoshida Y."/>
            <person name="Ohtoshi R."/>
            <person name="Malay A.D."/>
            <person name="Moran D.A.P."/>
            <person name="Tomita M."/>
            <person name="Numata K."/>
            <person name="Arakawa K."/>
        </authorList>
    </citation>
    <scope>NUCLEOTIDE SEQUENCE</scope>
</reference>
<evidence type="ECO:0000313" key="1">
    <source>
        <dbReference type="EMBL" id="GFX94791.1"/>
    </source>
</evidence>
<keyword evidence="2" id="KW-1185">Reference proteome</keyword>
<proteinExistence type="predicted"/>
<protein>
    <submittedName>
        <fullName evidence="1">Uncharacterized protein</fullName>
    </submittedName>
</protein>
<accession>A0A8X6RNL0</accession>
<dbReference type="Proteomes" id="UP000887159">
    <property type="component" value="Unassembled WGS sequence"/>
</dbReference>